<evidence type="ECO:0000256" key="9">
    <source>
        <dbReference type="ARBA" id="ARBA00022982"/>
    </source>
</evidence>
<evidence type="ECO:0000256" key="16">
    <source>
        <dbReference type="SAM" id="Phobius"/>
    </source>
</evidence>
<keyword evidence="12 17" id="KW-0496">Mitochondrion</keyword>
<dbReference type="EMBL" id="MG193369">
    <property type="protein sequence ID" value="AXS65168.1"/>
    <property type="molecule type" value="Genomic_DNA"/>
</dbReference>
<keyword evidence="13 16" id="KW-0472">Membrane</keyword>
<feature type="transmembrane region" description="Helical" evidence="16">
    <location>
        <begin position="21"/>
        <end position="40"/>
    </location>
</feature>
<proteinExistence type="inferred from homology"/>
<keyword evidence="6" id="KW-0679">Respiratory chain</keyword>
<evidence type="ECO:0000256" key="5">
    <source>
        <dbReference type="ARBA" id="ARBA00022448"/>
    </source>
</evidence>
<name>A0A346RGH1_9COLE</name>
<feature type="transmembrane region" description="Helical" evidence="16">
    <location>
        <begin position="78"/>
        <end position="98"/>
    </location>
</feature>
<evidence type="ECO:0000256" key="15">
    <source>
        <dbReference type="ARBA" id="ARBA00049551"/>
    </source>
</evidence>
<comment type="catalytic activity">
    <reaction evidence="15">
        <text>a ubiquinone + NADH + 5 H(+)(in) = a ubiquinol + NAD(+) + 4 H(+)(out)</text>
        <dbReference type="Rhea" id="RHEA:29091"/>
        <dbReference type="Rhea" id="RHEA-COMP:9565"/>
        <dbReference type="Rhea" id="RHEA-COMP:9566"/>
        <dbReference type="ChEBI" id="CHEBI:15378"/>
        <dbReference type="ChEBI" id="CHEBI:16389"/>
        <dbReference type="ChEBI" id="CHEBI:17976"/>
        <dbReference type="ChEBI" id="CHEBI:57540"/>
        <dbReference type="ChEBI" id="CHEBI:57945"/>
        <dbReference type="EC" id="7.1.1.2"/>
    </reaction>
</comment>
<evidence type="ECO:0000256" key="2">
    <source>
        <dbReference type="ARBA" id="ARBA00005698"/>
    </source>
</evidence>
<evidence type="ECO:0000256" key="11">
    <source>
        <dbReference type="ARBA" id="ARBA00023027"/>
    </source>
</evidence>
<dbReference type="EC" id="7.1.1.2" evidence="3"/>
<dbReference type="GO" id="GO:0031966">
    <property type="term" value="C:mitochondrial membrane"/>
    <property type="evidence" value="ECO:0007669"/>
    <property type="project" value="UniProtKB-SubCell"/>
</dbReference>
<keyword evidence="9" id="KW-0249">Electron transport</keyword>
<evidence type="ECO:0000313" key="17">
    <source>
        <dbReference type="EMBL" id="AXS65168.1"/>
    </source>
</evidence>
<evidence type="ECO:0000256" key="10">
    <source>
        <dbReference type="ARBA" id="ARBA00022989"/>
    </source>
</evidence>
<keyword evidence="5" id="KW-0813">Transport</keyword>
<evidence type="ECO:0000256" key="6">
    <source>
        <dbReference type="ARBA" id="ARBA00022660"/>
    </source>
</evidence>
<dbReference type="InterPro" id="IPR050269">
    <property type="entry name" value="ComplexI_Subunit6"/>
</dbReference>
<evidence type="ECO:0000256" key="1">
    <source>
        <dbReference type="ARBA" id="ARBA00004225"/>
    </source>
</evidence>
<accession>A0A346RGH1</accession>
<dbReference type="PANTHER" id="PTHR11435">
    <property type="entry name" value="NADH UBIQUINONE OXIDOREDUCTASE SUBUNIT ND6"/>
    <property type="match status" value="1"/>
</dbReference>
<geneLocation type="mitochondrion" evidence="17"/>
<comment type="subcellular location">
    <subcellularLocation>
        <location evidence="1">Mitochondrion membrane</location>
        <topology evidence="1">Multi-pass membrane protein</topology>
    </subcellularLocation>
</comment>
<dbReference type="GO" id="GO:0008137">
    <property type="term" value="F:NADH dehydrogenase (ubiquinone) activity"/>
    <property type="evidence" value="ECO:0007669"/>
    <property type="project" value="UniProtKB-EC"/>
</dbReference>
<evidence type="ECO:0000256" key="12">
    <source>
        <dbReference type="ARBA" id="ARBA00023128"/>
    </source>
</evidence>
<keyword evidence="11" id="KW-0520">NAD</keyword>
<evidence type="ECO:0000256" key="7">
    <source>
        <dbReference type="ARBA" id="ARBA00022692"/>
    </source>
</evidence>
<evidence type="ECO:0000256" key="13">
    <source>
        <dbReference type="ARBA" id="ARBA00023136"/>
    </source>
</evidence>
<evidence type="ECO:0000256" key="4">
    <source>
        <dbReference type="ARBA" id="ARBA00021095"/>
    </source>
</evidence>
<dbReference type="PANTHER" id="PTHR11435:SF1">
    <property type="entry name" value="NADH-UBIQUINONE OXIDOREDUCTASE CHAIN 6"/>
    <property type="match status" value="1"/>
</dbReference>
<evidence type="ECO:0000256" key="3">
    <source>
        <dbReference type="ARBA" id="ARBA00012944"/>
    </source>
</evidence>
<keyword evidence="8" id="KW-1278">Translocase</keyword>
<sequence length="167" mass="19281">MSVLLMLNMLLSSTIIFMKHPLSLGAALLMQTINVALISGTLNMNFWFSYILTLIMIGGMLILFIYMTSIASNEKFKFSSPIAIMYMIMMNLVTMLMMTDQFMWNENLNNSDMSELTSMMNFTLMLNKFTNYPNNLMMYLTVIYLFITLIAVVKITKMQEGPLRHKN</sequence>
<evidence type="ECO:0000256" key="8">
    <source>
        <dbReference type="ARBA" id="ARBA00022967"/>
    </source>
</evidence>
<keyword evidence="10 16" id="KW-1133">Transmembrane helix</keyword>
<organism evidence="17">
    <name type="scientific">Coleoptera sp. 10 KM-2017</name>
    <dbReference type="NCBI Taxonomy" id="2219313"/>
    <lineage>
        <taxon>Eukaryota</taxon>
        <taxon>Metazoa</taxon>
        <taxon>Ecdysozoa</taxon>
        <taxon>Arthropoda</taxon>
        <taxon>Hexapoda</taxon>
        <taxon>Insecta</taxon>
        <taxon>Pterygota</taxon>
        <taxon>Neoptera</taxon>
        <taxon>Endopterygota</taxon>
        <taxon>Coleoptera</taxon>
    </lineage>
</organism>
<comment type="similarity">
    <text evidence="2">Belongs to the complex I subunit 6 family.</text>
</comment>
<gene>
    <name evidence="17" type="primary">nad6</name>
</gene>
<reference evidence="17" key="1">
    <citation type="journal article" date="2018" name="J. ISSAAS">
        <title>The contribution of mitochondrial metagenomics to large-scale data mining and phylogenetic analysis of Coleoptera.</title>
        <authorList>
            <person name="Miller K."/>
            <person name="Linard B."/>
            <person name="Motyka M."/>
            <person name="Bocek M."/>
            <person name="Vogler A.P."/>
        </authorList>
    </citation>
    <scope>NUCLEOTIDE SEQUENCE</scope>
</reference>
<feature type="transmembrane region" description="Helical" evidence="16">
    <location>
        <begin position="136"/>
        <end position="156"/>
    </location>
</feature>
<evidence type="ECO:0000256" key="14">
    <source>
        <dbReference type="ARBA" id="ARBA00031019"/>
    </source>
</evidence>
<protein>
    <recommendedName>
        <fullName evidence="4">NADH-ubiquinone oxidoreductase chain 6</fullName>
        <ecNumber evidence="3">7.1.1.2</ecNumber>
    </recommendedName>
    <alternativeName>
        <fullName evidence="14">NADH dehydrogenase subunit 6</fullName>
    </alternativeName>
</protein>
<dbReference type="AlphaFoldDB" id="A0A346RGH1"/>
<feature type="transmembrane region" description="Helical" evidence="16">
    <location>
        <begin position="46"/>
        <end position="66"/>
    </location>
</feature>
<keyword evidence="7 16" id="KW-0812">Transmembrane</keyword>